<sequence>MKNNHKLSFSFSEEADTRGHSPTWNTSVRFVTLLYHWGIVHDYPHLIELIALHQNWCKQPKFKDDSRLLEQLVKQWPPVDKKPRIWACFHIGLYGLIPRAILLRDRGVAILLKDEVFEEQQDMYLLYFQKTFGRQPADSELRFIRSGEPDCLTQLKRSVTDGLDVICFVDGKEGSTASKGWTVVNLHDMPIPVRYGIAVLSRWTGATVQPIVFSQVQGVPKVRSRWDFHPVTTNQYRSLMQYCYDLLHDLTAEEWIQWEFAPSFFDSVMANSKKKQNVTAKEQAWWIPMMTPNEYLLVDVRSGQTVVVSKAEHQYLCRKIQRLVVKIQ</sequence>
<evidence type="ECO:0000313" key="2">
    <source>
        <dbReference type="Proteomes" id="UP000292855"/>
    </source>
</evidence>
<evidence type="ECO:0000313" key="1">
    <source>
        <dbReference type="EMBL" id="RZF58861.1"/>
    </source>
</evidence>
<gene>
    <name evidence="1" type="ORF">EWE74_16190</name>
</gene>
<dbReference type="RefSeq" id="WP_130142656.1">
    <property type="nucleotide sequence ID" value="NZ_SGIT01000003.1"/>
</dbReference>
<reference evidence="1 2" key="1">
    <citation type="submission" date="2019-02" db="EMBL/GenBank/DDBJ databases">
        <authorList>
            <person name="Li Y."/>
        </authorList>
    </citation>
    <scope>NUCLEOTIDE SEQUENCE [LARGE SCALE GENOMIC DNA]</scope>
    <source>
        <strain evidence="1 2">30C10-4-7</strain>
    </source>
</reference>
<comment type="caution">
    <text evidence="1">The sequence shown here is derived from an EMBL/GenBank/DDBJ whole genome shotgun (WGS) entry which is preliminary data.</text>
</comment>
<accession>A0A4Q6XG79</accession>
<dbReference type="AlphaFoldDB" id="A0A4Q6XG79"/>
<dbReference type="OrthoDB" id="708503at2"/>
<organism evidence="1 2">
    <name type="scientific">Sphingobacterium corticibacterium</name>
    <dbReference type="NCBI Taxonomy" id="2484746"/>
    <lineage>
        <taxon>Bacteria</taxon>
        <taxon>Pseudomonadati</taxon>
        <taxon>Bacteroidota</taxon>
        <taxon>Sphingobacteriia</taxon>
        <taxon>Sphingobacteriales</taxon>
        <taxon>Sphingobacteriaceae</taxon>
        <taxon>Sphingobacterium</taxon>
    </lineage>
</organism>
<keyword evidence="2" id="KW-1185">Reference proteome</keyword>
<protein>
    <recommendedName>
        <fullName evidence="3">Lysophospholipid acyltransferase family protein</fullName>
    </recommendedName>
</protein>
<evidence type="ECO:0008006" key="3">
    <source>
        <dbReference type="Google" id="ProtNLM"/>
    </source>
</evidence>
<dbReference type="EMBL" id="SGIT01000003">
    <property type="protein sequence ID" value="RZF58861.1"/>
    <property type="molecule type" value="Genomic_DNA"/>
</dbReference>
<name>A0A4Q6XG79_9SPHI</name>
<dbReference type="Proteomes" id="UP000292855">
    <property type="component" value="Unassembled WGS sequence"/>
</dbReference>
<proteinExistence type="predicted"/>